<dbReference type="Gene3D" id="1.20.144.10">
    <property type="entry name" value="Phosphatidic acid phosphatase type 2/haloperoxidase"/>
    <property type="match status" value="1"/>
</dbReference>
<feature type="transmembrane region" description="Helical" evidence="5">
    <location>
        <begin position="56"/>
        <end position="73"/>
    </location>
</feature>
<dbReference type="Pfam" id="PF14378">
    <property type="entry name" value="PAP2_3"/>
    <property type="match status" value="1"/>
</dbReference>
<sequence>MKQNVLPPAGESLPVLVVSALFLVLTGVFVGIRPEHFLLVGLFLLLFFAGRTTRKLAVALLPFIIFGVSYDWMRVWPNYEVNPIDVRGLYEAEKSLFGIQAGGQTLIPCEYFALHHCSAADFMAGIFYLCWVPVPIAFGLWLYFKGRRSLYLRFAMVFLLVNLIGFAGYYIHPAAPPWYAMNYGFEPDLSTPGNVAGLGRFDELLGITVFEGIYGRNANVFAAVPSLHAAYMVVALAYAVMGRCRRWLIAVFAFIMVGIWWTAVYSGHHYLIDVSLGICCALLGILLFEQGLMRWGAFRRFFGRYSRYIGAAD</sequence>
<name>A0A921HY95_9BACT</name>
<keyword evidence="3 5" id="KW-1133">Transmembrane helix</keyword>
<dbReference type="PANTHER" id="PTHR31310">
    <property type="match status" value="1"/>
</dbReference>
<feature type="transmembrane region" description="Helical" evidence="5">
    <location>
        <begin position="247"/>
        <end position="264"/>
    </location>
</feature>
<evidence type="ECO:0000256" key="4">
    <source>
        <dbReference type="ARBA" id="ARBA00023136"/>
    </source>
</evidence>
<comment type="caution">
    <text evidence="7">The sequence shown here is derived from an EMBL/GenBank/DDBJ whole genome shotgun (WGS) entry which is preliminary data.</text>
</comment>
<feature type="transmembrane region" description="Helical" evidence="5">
    <location>
        <begin position="150"/>
        <end position="171"/>
    </location>
</feature>
<dbReference type="PANTHER" id="PTHR31310:SF7">
    <property type="entry name" value="PA-PHOSPHATASE RELATED-FAMILY PROTEIN DDB_G0268928"/>
    <property type="match status" value="1"/>
</dbReference>
<accession>A0A921HY95</accession>
<reference evidence="7" key="2">
    <citation type="submission" date="2021-09" db="EMBL/GenBank/DDBJ databases">
        <authorList>
            <person name="Gilroy R."/>
        </authorList>
    </citation>
    <scope>NUCLEOTIDE SEQUENCE</scope>
    <source>
        <strain evidence="7">CHK55-1828</strain>
    </source>
</reference>
<evidence type="ECO:0000256" key="3">
    <source>
        <dbReference type="ARBA" id="ARBA00022989"/>
    </source>
</evidence>
<feature type="transmembrane region" description="Helical" evidence="5">
    <location>
        <begin position="20"/>
        <end position="49"/>
    </location>
</feature>
<dbReference type="Proteomes" id="UP000717835">
    <property type="component" value="Unassembled WGS sequence"/>
</dbReference>
<dbReference type="RefSeq" id="WP_276827504.1">
    <property type="nucleotide sequence ID" value="NZ_DYVX01000052.1"/>
</dbReference>
<gene>
    <name evidence="7" type="ORF">K8W02_06490</name>
</gene>
<keyword evidence="4 5" id="KW-0472">Membrane</keyword>
<evidence type="ECO:0000313" key="8">
    <source>
        <dbReference type="Proteomes" id="UP000717835"/>
    </source>
</evidence>
<evidence type="ECO:0000256" key="1">
    <source>
        <dbReference type="ARBA" id="ARBA00004141"/>
    </source>
</evidence>
<proteinExistence type="predicted"/>
<dbReference type="GO" id="GO:0016020">
    <property type="term" value="C:membrane"/>
    <property type="evidence" value="ECO:0007669"/>
    <property type="project" value="UniProtKB-SubCell"/>
</dbReference>
<evidence type="ECO:0000256" key="2">
    <source>
        <dbReference type="ARBA" id="ARBA00022692"/>
    </source>
</evidence>
<protein>
    <submittedName>
        <fullName evidence="7">Phosphatase PAP2 family protein</fullName>
    </submittedName>
</protein>
<dbReference type="InterPro" id="IPR026841">
    <property type="entry name" value="Aur1/Ipt1"/>
</dbReference>
<dbReference type="CDD" id="cd03386">
    <property type="entry name" value="PAP2_Aur1_like"/>
    <property type="match status" value="1"/>
</dbReference>
<organism evidence="7 8">
    <name type="scientific">Mediterranea massiliensis</name>
    <dbReference type="NCBI Taxonomy" id="1841865"/>
    <lineage>
        <taxon>Bacteria</taxon>
        <taxon>Pseudomonadati</taxon>
        <taxon>Bacteroidota</taxon>
        <taxon>Bacteroidia</taxon>
        <taxon>Bacteroidales</taxon>
        <taxon>Bacteroidaceae</taxon>
        <taxon>Mediterranea</taxon>
    </lineage>
</organism>
<keyword evidence="2 5" id="KW-0812">Transmembrane</keyword>
<reference evidence="7" key="1">
    <citation type="journal article" date="2021" name="PeerJ">
        <title>Extensive microbial diversity within the chicken gut microbiome revealed by metagenomics and culture.</title>
        <authorList>
            <person name="Gilroy R."/>
            <person name="Ravi A."/>
            <person name="Getino M."/>
            <person name="Pursley I."/>
            <person name="Horton D.L."/>
            <person name="Alikhan N.F."/>
            <person name="Baker D."/>
            <person name="Gharbi K."/>
            <person name="Hall N."/>
            <person name="Watson M."/>
            <person name="Adriaenssens E.M."/>
            <person name="Foster-Nyarko E."/>
            <person name="Jarju S."/>
            <person name="Secka A."/>
            <person name="Antonio M."/>
            <person name="Oren A."/>
            <person name="Chaudhuri R.R."/>
            <person name="La Ragione R."/>
            <person name="Hildebrand F."/>
            <person name="Pallen M.J."/>
        </authorList>
    </citation>
    <scope>NUCLEOTIDE SEQUENCE</scope>
    <source>
        <strain evidence="7">CHK55-1828</strain>
    </source>
</reference>
<feature type="transmembrane region" description="Helical" evidence="5">
    <location>
        <begin position="122"/>
        <end position="143"/>
    </location>
</feature>
<feature type="transmembrane region" description="Helical" evidence="5">
    <location>
        <begin position="270"/>
        <end position="288"/>
    </location>
</feature>
<feature type="domain" description="Inositolphosphotransferase Aur1/Ipt1" evidence="6">
    <location>
        <begin position="114"/>
        <end position="287"/>
    </location>
</feature>
<dbReference type="EMBL" id="DYVX01000052">
    <property type="protein sequence ID" value="HJF92016.1"/>
    <property type="molecule type" value="Genomic_DNA"/>
</dbReference>
<comment type="subcellular location">
    <subcellularLocation>
        <location evidence="1">Membrane</location>
        <topology evidence="1">Multi-pass membrane protein</topology>
    </subcellularLocation>
</comment>
<dbReference type="InterPro" id="IPR052185">
    <property type="entry name" value="IPC_Synthase-Related"/>
</dbReference>
<dbReference type="AlphaFoldDB" id="A0A921HY95"/>
<evidence type="ECO:0000259" key="6">
    <source>
        <dbReference type="Pfam" id="PF14378"/>
    </source>
</evidence>
<feature type="transmembrane region" description="Helical" evidence="5">
    <location>
        <begin position="220"/>
        <end position="240"/>
    </location>
</feature>
<evidence type="ECO:0000313" key="7">
    <source>
        <dbReference type="EMBL" id="HJF92016.1"/>
    </source>
</evidence>
<evidence type="ECO:0000256" key="5">
    <source>
        <dbReference type="SAM" id="Phobius"/>
    </source>
</evidence>